<dbReference type="AlphaFoldDB" id="A0A830FEW3"/>
<dbReference type="SUPFAM" id="SSF53822">
    <property type="entry name" value="Periplasmic binding protein-like I"/>
    <property type="match status" value="1"/>
</dbReference>
<gene>
    <name evidence="4" type="ORF">GCM10009039_03270</name>
</gene>
<dbReference type="InterPro" id="IPR028082">
    <property type="entry name" value="Peripla_BP_I"/>
</dbReference>
<dbReference type="InterPro" id="IPR028081">
    <property type="entry name" value="Leu-bd"/>
</dbReference>
<evidence type="ECO:0000256" key="1">
    <source>
        <dbReference type="ARBA" id="ARBA00022729"/>
    </source>
</evidence>
<feature type="compositionally biased region" description="Low complexity" evidence="2">
    <location>
        <begin position="21"/>
        <end position="31"/>
    </location>
</feature>
<evidence type="ECO:0000313" key="5">
    <source>
        <dbReference type="Proteomes" id="UP000607197"/>
    </source>
</evidence>
<dbReference type="Proteomes" id="UP000607197">
    <property type="component" value="Unassembled WGS sequence"/>
</dbReference>
<protein>
    <submittedName>
        <fullName evidence="4">Branched-chain amino acid ABC transporter substrate-binding protein</fullName>
    </submittedName>
</protein>
<evidence type="ECO:0000313" key="4">
    <source>
        <dbReference type="EMBL" id="GGL48398.1"/>
    </source>
</evidence>
<evidence type="ECO:0000259" key="3">
    <source>
        <dbReference type="Pfam" id="PF13458"/>
    </source>
</evidence>
<feature type="domain" description="Leucine-binding protein" evidence="3">
    <location>
        <begin position="65"/>
        <end position="404"/>
    </location>
</feature>
<feature type="region of interest" description="Disordered" evidence="2">
    <location>
        <begin position="1"/>
        <end position="32"/>
    </location>
</feature>
<dbReference type="CDD" id="cd06345">
    <property type="entry name" value="PBP1_ABC_ligand_binding-like"/>
    <property type="match status" value="1"/>
</dbReference>
<reference evidence="4" key="1">
    <citation type="journal article" date="2014" name="Int. J. Syst. Evol. Microbiol.">
        <title>Complete genome sequence of Corynebacterium casei LMG S-19264T (=DSM 44701T), isolated from a smear-ripened cheese.</title>
        <authorList>
            <consortium name="US DOE Joint Genome Institute (JGI-PGF)"/>
            <person name="Walter F."/>
            <person name="Albersmeier A."/>
            <person name="Kalinowski J."/>
            <person name="Ruckert C."/>
        </authorList>
    </citation>
    <scope>NUCLEOTIDE SEQUENCE</scope>
    <source>
        <strain evidence="4">JCM 19596</strain>
    </source>
</reference>
<keyword evidence="5" id="KW-1185">Reference proteome</keyword>
<dbReference type="Gene3D" id="3.40.50.2300">
    <property type="match status" value="2"/>
</dbReference>
<proteinExistence type="predicted"/>
<comment type="caution">
    <text evidence="4">The sequence shown here is derived from an EMBL/GenBank/DDBJ whole genome shotgun (WGS) entry which is preliminary data.</text>
</comment>
<dbReference type="PANTHER" id="PTHR30483">
    <property type="entry name" value="LEUCINE-SPECIFIC-BINDING PROTEIN"/>
    <property type="match status" value="1"/>
</dbReference>
<feature type="region of interest" description="Disordered" evidence="2">
    <location>
        <begin position="425"/>
        <end position="446"/>
    </location>
</feature>
<organism evidence="4 5">
    <name type="scientific">Halocalculus aciditolerans</name>
    <dbReference type="NCBI Taxonomy" id="1383812"/>
    <lineage>
        <taxon>Archaea</taxon>
        <taxon>Methanobacteriati</taxon>
        <taxon>Methanobacteriota</taxon>
        <taxon>Stenosarchaea group</taxon>
        <taxon>Halobacteria</taxon>
        <taxon>Halobacteriales</taxon>
        <taxon>Halobacteriaceae</taxon>
        <taxon>Halocalculus</taxon>
    </lineage>
</organism>
<keyword evidence="1" id="KW-0732">Signal</keyword>
<feature type="compositionally biased region" description="Basic and acidic residues" evidence="2">
    <location>
        <begin position="8"/>
        <end position="17"/>
    </location>
</feature>
<dbReference type="PANTHER" id="PTHR30483:SF6">
    <property type="entry name" value="PERIPLASMIC BINDING PROTEIN OF ABC TRANSPORTER FOR NATURAL AMINO ACIDS"/>
    <property type="match status" value="1"/>
</dbReference>
<name>A0A830FEW3_9EURY</name>
<dbReference type="Pfam" id="PF13458">
    <property type="entry name" value="Peripla_BP_6"/>
    <property type="match status" value="1"/>
</dbReference>
<dbReference type="InterPro" id="IPR051010">
    <property type="entry name" value="BCAA_transport"/>
</dbReference>
<dbReference type="EMBL" id="BMPG01000001">
    <property type="protein sequence ID" value="GGL48398.1"/>
    <property type="molecule type" value="Genomic_DNA"/>
</dbReference>
<evidence type="ECO:0000256" key="2">
    <source>
        <dbReference type="SAM" id="MobiDB-lite"/>
    </source>
</evidence>
<reference evidence="4" key="2">
    <citation type="submission" date="2020-09" db="EMBL/GenBank/DDBJ databases">
        <authorList>
            <person name="Sun Q."/>
            <person name="Ohkuma M."/>
        </authorList>
    </citation>
    <scope>NUCLEOTIDE SEQUENCE</scope>
    <source>
        <strain evidence="4">JCM 19596</strain>
    </source>
</reference>
<accession>A0A830FEW3</accession>
<sequence>MQTMVNEDNSRTGRETDGNESGVSSGTLSSPSRRRAFLGSVGAAAAVGLAGCMGGGGSGPSGAFKIGVLAPEPSKNPIGSSIANAAKYAATTLNENDGVLGNDVEVVVKDTHEDPATGKSKYQELTVGEEVDFTTGVFTSEVMLNLMDSIAEQSTVHMNAGSATPDTAKQVKADYEKYKYYFRSGPVNSHYLGQNMIDFADAKFSDLGWDSVAVLAEDYAWTEPVTSVLEDKLAATGVDVPISKRYASGTSDFSPIYDDIESSDADAAYVVMAHTGTSAIVQWAKQQRAFEFGGIHVPMQFPSYYGSVNGANRYAVVQNSATPNAAVTEKTMPFNEGYYDQFDSYPVYTGYHTYDAVMSYVNAATAADSRNADDVIPEIESQSFTGTAGTVSYYGQDQAYPHDLVYGQDAAWPLWFQWQEGDGSGSQTTLWPDELASGSYQKPPWV</sequence>